<sequence length="1220" mass="131932">MRQRGALAVSEPGSRETSCGRVGRTLRLLIHRLHCTFPSISFGGEPGCSDMVIFSEWHRTVMDPKSSSCLPMTGEDTGLGALASPLTGYLGKVQERAAPLEHCPWCTSKGLTFALRSYCINLQESITLCTNPQCLFPLVSRSLEDVLASLDPVEPTAGSKRKNASALETEESIKPSVKRLRSSELQDLGPQSITDAPINLAERSTVNTVTNGQHAAPKTDGEKVNGYHRECSLAETTGSESLQDKDFALEKNPDGGADGLAPPTCSASVGHTSDVLLTADGSDPVLSPHCGALGKSENDLRQGRSPPEVLNRCNRLSSNQSYLTNGDICCTDLCVSSTQDSEETTWTEEKSPTADIAGCKYTGGIKSESEDLSFTSMMESEELVSVPNQLFWRNSDNLCWLDSLLAALVTCRSLRKFKPKSEPQRSSVWCLMREYEDICATVQVHQQTGKDGVVMVPSRVLQKASADLQSLRMSIFKLLQPKLHCKLGQRETPVFAMPLLLTMDSWVERLFQSTFQWEFKCSECKTATKERVTKTLPTFTNIVPDWRPLHAVHLGPCNFCCKKNQMRTMVLESVPPVFVLHFVEGLPDNDVSIYNFSFKEKHYSVTTVIQYNCQLKHFVTWIWNADGSWLEYDDLKHPDCKIHQKLQVPAHEMHVVFWEAEDHKRPCASSPSGTFVESPPSENERIPTLNGKDLTADELSACAPDHSLLLPHDDTDIVSALTLSEGSSSIVDTTVTASNDTTIGATTLLDTFEGLSHSDIFTLTLVELKDDSETQPVNGIQQTEDLSVSSRNEMLDPIPDSSSTAVASEMSPVSDVEQSTASSDPESVDDLATDPTFVPGARRGQGRGVGRGKAVGRQKGNKAPSSKAAQVASLPASPQPVKVEDDKCVSPAPQDNTPPDETPQQASPVSSTDISPVSTGQKSTTMAGSNARWSFLLSKHPVNQLHKSTAKLVPGHTPASVAQGNPSPPIHSTPNPLKKQQIAARLSFKAQLKMENSDEGLPMKAAEMYGAFNTKSSNIQSPLPSPALPTPKLLEPIASSCPTNTKIMSGTSLAVSQTNGLPDISALKKHGSQSTKVPTGLSSTEALRYKLMKKLKAKKKKLAKLNKLLGEQGGADLHSPSTVTSSTYDGSTCDDFLSDLLSPATTASNLSPDSTGFLEMLANGQDGADCVVGAGAMSQKNNGTNGVNTENFLDEFLLQAVTQRPTDMETEALSALELFI</sequence>
<dbReference type="PANTHER" id="PTHR15294:SF3">
    <property type="entry name" value="SUMO-SPECIFIC ISOPEPTIDASE USPL1"/>
    <property type="match status" value="1"/>
</dbReference>
<dbReference type="GO" id="GO:0015030">
    <property type="term" value="C:Cajal body"/>
    <property type="evidence" value="ECO:0007669"/>
    <property type="project" value="TreeGrafter"/>
</dbReference>
<evidence type="ECO:0000256" key="1">
    <source>
        <dbReference type="SAM" id="MobiDB-lite"/>
    </source>
</evidence>
<organism evidence="3 4">
    <name type="scientific">Amphiprion ocellaris</name>
    <name type="common">Clown anemonefish</name>
    <dbReference type="NCBI Taxonomy" id="80972"/>
    <lineage>
        <taxon>Eukaryota</taxon>
        <taxon>Metazoa</taxon>
        <taxon>Chordata</taxon>
        <taxon>Craniata</taxon>
        <taxon>Vertebrata</taxon>
        <taxon>Euteleostomi</taxon>
        <taxon>Actinopterygii</taxon>
        <taxon>Neopterygii</taxon>
        <taxon>Teleostei</taxon>
        <taxon>Neoteleostei</taxon>
        <taxon>Acanthomorphata</taxon>
        <taxon>Ovalentaria</taxon>
        <taxon>Pomacentridae</taxon>
        <taxon>Amphiprion</taxon>
    </lineage>
</organism>
<feature type="region of interest" description="Disordered" evidence="1">
    <location>
        <begin position="153"/>
        <end position="193"/>
    </location>
</feature>
<dbReference type="GO" id="GO:0030576">
    <property type="term" value="P:Cajal body organization"/>
    <property type="evidence" value="ECO:0007669"/>
    <property type="project" value="InterPro"/>
</dbReference>
<gene>
    <name evidence="3" type="primary">USPL1</name>
</gene>
<feature type="compositionally biased region" description="Polar residues" evidence="1">
    <location>
        <begin position="893"/>
        <end position="926"/>
    </location>
</feature>
<reference evidence="3" key="2">
    <citation type="submission" date="2025-08" db="UniProtKB">
        <authorList>
            <consortium name="Ensembl"/>
        </authorList>
    </citation>
    <scope>IDENTIFICATION</scope>
</reference>
<dbReference type="Gene3D" id="3.90.70.10">
    <property type="entry name" value="Cysteine proteinases"/>
    <property type="match status" value="1"/>
</dbReference>
<feature type="compositionally biased region" description="Polar residues" evidence="1">
    <location>
        <begin position="816"/>
        <end position="825"/>
    </location>
</feature>
<dbReference type="GO" id="GO:0032183">
    <property type="term" value="F:SUMO binding"/>
    <property type="evidence" value="ECO:0007669"/>
    <property type="project" value="InterPro"/>
</dbReference>
<dbReference type="GO" id="GO:0016926">
    <property type="term" value="P:protein desumoylation"/>
    <property type="evidence" value="ECO:0007669"/>
    <property type="project" value="TreeGrafter"/>
</dbReference>
<dbReference type="OMA" id="ICATVQV"/>
<dbReference type="OrthoDB" id="6160353at2759"/>
<reference evidence="3 4" key="1">
    <citation type="submission" date="2022-01" db="EMBL/GenBank/DDBJ databases">
        <title>A chromosome-scale genome assembly of the false clownfish, Amphiprion ocellaris.</title>
        <authorList>
            <person name="Ryu T."/>
        </authorList>
    </citation>
    <scope>NUCLEOTIDE SEQUENCE [LARGE SCALE GENOMIC DNA]</scope>
</reference>
<dbReference type="GeneTree" id="ENSGT00390000002316"/>
<dbReference type="SUPFAM" id="SSF54001">
    <property type="entry name" value="Cysteine proteinases"/>
    <property type="match status" value="1"/>
</dbReference>
<dbReference type="InterPro" id="IPR028889">
    <property type="entry name" value="USP"/>
</dbReference>
<feature type="compositionally biased region" description="Polar residues" evidence="1">
    <location>
        <begin position="183"/>
        <end position="193"/>
    </location>
</feature>
<dbReference type="PROSITE" id="PS50235">
    <property type="entry name" value="USP_3"/>
    <property type="match status" value="1"/>
</dbReference>
<protein>
    <recommendedName>
        <fullName evidence="2">USP domain-containing protein</fullName>
    </recommendedName>
</protein>
<feature type="region of interest" description="Disordered" evidence="1">
    <location>
        <begin position="954"/>
        <end position="976"/>
    </location>
</feature>
<dbReference type="Pfam" id="PF15499">
    <property type="entry name" value="Peptidase_C98"/>
    <property type="match status" value="1"/>
</dbReference>
<dbReference type="InterPro" id="IPR033505">
    <property type="entry name" value="USPL1"/>
</dbReference>
<keyword evidence="4" id="KW-1185">Reference proteome</keyword>
<dbReference type="STRING" id="80972.ENSAOCP00000005277"/>
<evidence type="ECO:0000259" key="2">
    <source>
        <dbReference type="PROSITE" id="PS50235"/>
    </source>
</evidence>
<evidence type="ECO:0000313" key="3">
    <source>
        <dbReference type="Ensembl" id="ENSAOCP00000005285.2"/>
    </source>
</evidence>
<evidence type="ECO:0000313" key="4">
    <source>
        <dbReference type="Proteomes" id="UP001501940"/>
    </source>
</evidence>
<feature type="compositionally biased region" description="Polar residues" evidence="1">
    <location>
        <begin position="774"/>
        <end position="792"/>
    </location>
</feature>
<dbReference type="AlphaFoldDB" id="A0A3Q1AUY5"/>
<feature type="region of interest" description="Disordered" evidence="1">
    <location>
        <begin position="774"/>
        <end position="926"/>
    </location>
</feature>
<feature type="domain" description="USP" evidence="2">
    <location>
        <begin position="390"/>
        <end position="661"/>
    </location>
</feature>
<dbReference type="Ensembl" id="ENSAOCT00000006567.2">
    <property type="protein sequence ID" value="ENSAOCP00000005285.2"/>
    <property type="gene ID" value="ENSAOCG00000000512.2"/>
</dbReference>
<dbReference type="InterPro" id="IPR038765">
    <property type="entry name" value="Papain-like_cys_pep_sf"/>
</dbReference>
<dbReference type="InterPro" id="IPR028890">
    <property type="entry name" value="Peptidase_C98"/>
</dbReference>
<reference evidence="3" key="3">
    <citation type="submission" date="2025-09" db="UniProtKB">
        <authorList>
            <consortium name="Ensembl"/>
        </authorList>
    </citation>
    <scope>IDENTIFICATION</scope>
</reference>
<dbReference type="PANTHER" id="PTHR15294">
    <property type="entry name" value="RETINOVIN-RELATED"/>
    <property type="match status" value="1"/>
</dbReference>
<proteinExistence type="predicted"/>
<name>A0A3Q1AUY5_AMPOC</name>
<accession>A0A3Q1AUY5</accession>
<dbReference type="Proteomes" id="UP001501940">
    <property type="component" value="Chromosome 14"/>
</dbReference>